<dbReference type="EMBL" id="KN847537">
    <property type="protein sequence ID" value="KIW05784.1"/>
    <property type="molecule type" value="Genomic_DNA"/>
</dbReference>
<evidence type="ECO:0000313" key="2">
    <source>
        <dbReference type="EMBL" id="KIW05784.1"/>
    </source>
</evidence>
<reference evidence="2 3" key="1">
    <citation type="submission" date="2015-01" db="EMBL/GenBank/DDBJ databases">
        <title>The Genome Sequence of Ochroconis gallopava CBS43764.</title>
        <authorList>
            <consortium name="The Broad Institute Genomics Platform"/>
            <person name="Cuomo C."/>
            <person name="de Hoog S."/>
            <person name="Gorbushina A."/>
            <person name="Stielow B."/>
            <person name="Teixiera M."/>
            <person name="Abouelleil A."/>
            <person name="Chapman S.B."/>
            <person name="Priest M."/>
            <person name="Young S.K."/>
            <person name="Wortman J."/>
            <person name="Nusbaum C."/>
            <person name="Birren B."/>
        </authorList>
    </citation>
    <scope>NUCLEOTIDE SEQUENCE [LARGE SCALE GENOMIC DNA]</scope>
    <source>
        <strain evidence="2 3">CBS 43764</strain>
    </source>
</reference>
<dbReference type="OrthoDB" id="43654at2759"/>
<dbReference type="Gene3D" id="3.20.20.80">
    <property type="entry name" value="Glycosidases"/>
    <property type="match status" value="1"/>
</dbReference>
<evidence type="ECO:0000259" key="1">
    <source>
        <dbReference type="Pfam" id="PF11790"/>
    </source>
</evidence>
<name>A0A0D2B3B3_9PEZI</name>
<protein>
    <recommendedName>
        <fullName evidence="1">Asl1-like glycosyl hydrolase catalytic domain-containing protein</fullName>
    </recommendedName>
</protein>
<dbReference type="GO" id="GO:0009277">
    <property type="term" value="C:fungal-type cell wall"/>
    <property type="evidence" value="ECO:0007669"/>
    <property type="project" value="TreeGrafter"/>
</dbReference>
<dbReference type="Pfam" id="PF11790">
    <property type="entry name" value="Glyco_hydro_cc"/>
    <property type="match status" value="1"/>
</dbReference>
<dbReference type="HOGENOM" id="CLU_040908_3_2_1"/>
<dbReference type="STRING" id="253628.A0A0D2B3B3"/>
<gene>
    <name evidence="2" type="ORF">PV09_03639</name>
</gene>
<dbReference type="InterPro" id="IPR017853">
    <property type="entry name" value="GH"/>
</dbReference>
<dbReference type="Proteomes" id="UP000053259">
    <property type="component" value="Unassembled WGS sequence"/>
</dbReference>
<dbReference type="InParanoid" id="A0A0D2B3B3"/>
<dbReference type="FunFam" id="3.20.20.80:FF:000207">
    <property type="entry name" value="Glycoside hydrolase family 128 protein"/>
    <property type="match status" value="1"/>
</dbReference>
<feature type="domain" description="Asl1-like glycosyl hydrolase catalytic" evidence="1">
    <location>
        <begin position="31"/>
        <end position="264"/>
    </location>
</feature>
<dbReference type="VEuPathDB" id="FungiDB:PV09_03639"/>
<dbReference type="SUPFAM" id="SSF51445">
    <property type="entry name" value="(Trans)glycosidases"/>
    <property type="match status" value="1"/>
</dbReference>
<sequence>MWAALLSLLPIVTASSSSKRGLVFISSTKDSTTDAPVWFTNTDLTWYYNYGAYPSQQLRQSALHFVPMLWGAPDDKNDTSFLDSVRSRKLSGENITHVLAMNEPDMKKDVGGSDISPSDAASVWLKQIQPLKALGIKVSAPVVSGSPSGYSWLKSWQDQCDGECNPDFMPIHWYGPFAGFASWVGNMTTTYPNLEIWVTEFGLPNADLISTQVFYNESINMLDGWSNVSRYAYFGSFRSDSSNIGPAAAMLTNEGQLTDIGSWYLGGNATGAKPEGSGCVKSRSTVLFFLVLLAHCLLSI</sequence>
<dbReference type="RefSeq" id="XP_016215653.1">
    <property type="nucleotide sequence ID" value="XM_016356860.1"/>
</dbReference>
<dbReference type="GeneID" id="27311612"/>
<organism evidence="2 3">
    <name type="scientific">Verruconis gallopava</name>
    <dbReference type="NCBI Taxonomy" id="253628"/>
    <lineage>
        <taxon>Eukaryota</taxon>
        <taxon>Fungi</taxon>
        <taxon>Dikarya</taxon>
        <taxon>Ascomycota</taxon>
        <taxon>Pezizomycotina</taxon>
        <taxon>Dothideomycetes</taxon>
        <taxon>Pleosporomycetidae</taxon>
        <taxon>Venturiales</taxon>
        <taxon>Sympoventuriaceae</taxon>
        <taxon>Verruconis</taxon>
    </lineage>
</organism>
<proteinExistence type="predicted"/>
<evidence type="ECO:0000313" key="3">
    <source>
        <dbReference type="Proteomes" id="UP000053259"/>
    </source>
</evidence>
<dbReference type="GO" id="GO:0071966">
    <property type="term" value="P:fungal-type cell wall polysaccharide metabolic process"/>
    <property type="evidence" value="ECO:0007669"/>
    <property type="project" value="TreeGrafter"/>
</dbReference>
<dbReference type="InterPro" id="IPR053183">
    <property type="entry name" value="ASL1"/>
</dbReference>
<dbReference type="PANTHER" id="PTHR34154:SF3">
    <property type="entry name" value="ALKALI-SENSITIVE LINKAGE PROTEIN 1"/>
    <property type="match status" value="1"/>
</dbReference>
<dbReference type="AlphaFoldDB" id="A0A0D2B3B3"/>
<dbReference type="PANTHER" id="PTHR34154">
    <property type="entry name" value="ALKALI-SENSITIVE LINKAGE PROTEIN 1"/>
    <property type="match status" value="1"/>
</dbReference>
<dbReference type="InterPro" id="IPR024655">
    <property type="entry name" value="Asl1_glyco_hydro_catalytic"/>
</dbReference>
<accession>A0A0D2B3B3</accession>
<keyword evidence="3" id="KW-1185">Reference proteome</keyword>